<organism evidence="5 6">
    <name type="scientific">Altererythrobacter litoralis</name>
    <dbReference type="NCBI Taxonomy" id="3113904"/>
    <lineage>
        <taxon>Bacteria</taxon>
        <taxon>Pseudomonadati</taxon>
        <taxon>Pseudomonadota</taxon>
        <taxon>Alphaproteobacteria</taxon>
        <taxon>Sphingomonadales</taxon>
        <taxon>Erythrobacteraceae</taxon>
        <taxon>Altererythrobacter</taxon>
    </lineage>
</organism>
<feature type="repeat" description="ANK" evidence="3">
    <location>
        <begin position="66"/>
        <end position="98"/>
    </location>
</feature>
<dbReference type="Gene3D" id="1.25.40.20">
    <property type="entry name" value="Ankyrin repeat-containing domain"/>
    <property type="match status" value="1"/>
</dbReference>
<protein>
    <submittedName>
        <fullName evidence="5">Ankyrin repeat domain-containing protein</fullName>
    </submittedName>
</protein>
<gene>
    <name evidence="5" type="ORF">VRS74_03765</name>
</gene>
<accession>A0ABU7GCG7</accession>
<dbReference type="PROSITE" id="PS50297">
    <property type="entry name" value="ANK_REP_REGION"/>
    <property type="match status" value="3"/>
</dbReference>
<dbReference type="EMBL" id="JAZDQV010000003">
    <property type="protein sequence ID" value="MEE1876799.1"/>
    <property type="molecule type" value="Genomic_DNA"/>
</dbReference>
<dbReference type="Pfam" id="PF12796">
    <property type="entry name" value="Ank_2"/>
    <property type="match status" value="1"/>
</dbReference>
<dbReference type="Pfam" id="PF00023">
    <property type="entry name" value="Ank"/>
    <property type="match status" value="1"/>
</dbReference>
<dbReference type="Proteomes" id="UP001343492">
    <property type="component" value="Unassembled WGS sequence"/>
</dbReference>
<dbReference type="SUPFAM" id="SSF48403">
    <property type="entry name" value="Ankyrin repeat"/>
    <property type="match status" value="1"/>
</dbReference>
<dbReference type="InterPro" id="IPR036770">
    <property type="entry name" value="Ankyrin_rpt-contain_sf"/>
</dbReference>
<keyword evidence="6" id="KW-1185">Reference proteome</keyword>
<keyword evidence="2 3" id="KW-0040">ANK repeat</keyword>
<dbReference type="PANTHER" id="PTHR24171:SF8">
    <property type="entry name" value="BRCA1-ASSOCIATED RING DOMAIN PROTEIN 1"/>
    <property type="match status" value="1"/>
</dbReference>
<evidence type="ECO:0000256" key="3">
    <source>
        <dbReference type="PROSITE-ProRule" id="PRU00023"/>
    </source>
</evidence>
<comment type="caution">
    <text evidence="5">The sequence shown here is derived from an EMBL/GenBank/DDBJ whole genome shotgun (WGS) entry which is preliminary data.</text>
</comment>
<sequence>MTRPVLRRIAMIGALLGAIAATPVAAQMFSEGYEFLKAVKDRDGDAATEALNQPGTTIVNTRDLTTGETALHIVTARRDVLWIRFLTQRGANPNIRDKKGVSPLQMAVTLGFTDGVEALIKAGAEVEVTDGAGETPLIAAVHRRDAGLVRLLLEKGANPDRADNSGRSARDYARLMSGANTIQAEFDRADAAREAKGTSGDYGPRI</sequence>
<feature type="signal peptide" evidence="4">
    <location>
        <begin position="1"/>
        <end position="26"/>
    </location>
</feature>
<dbReference type="PROSITE" id="PS50088">
    <property type="entry name" value="ANK_REPEAT"/>
    <property type="match status" value="3"/>
</dbReference>
<evidence type="ECO:0000256" key="1">
    <source>
        <dbReference type="ARBA" id="ARBA00022737"/>
    </source>
</evidence>
<evidence type="ECO:0000256" key="4">
    <source>
        <dbReference type="SAM" id="SignalP"/>
    </source>
</evidence>
<proteinExistence type="predicted"/>
<keyword evidence="1" id="KW-0677">Repeat</keyword>
<keyword evidence="4" id="KW-0732">Signal</keyword>
<feature type="repeat" description="ANK" evidence="3">
    <location>
        <begin position="99"/>
        <end position="131"/>
    </location>
</feature>
<evidence type="ECO:0000313" key="6">
    <source>
        <dbReference type="Proteomes" id="UP001343492"/>
    </source>
</evidence>
<name>A0ABU7GCG7_9SPHN</name>
<evidence type="ECO:0000256" key="2">
    <source>
        <dbReference type="ARBA" id="ARBA00023043"/>
    </source>
</evidence>
<dbReference type="SMART" id="SM00248">
    <property type="entry name" value="ANK"/>
    <property type="match status" value="3"/>
</dbReference>
<evidence type="ECO:0000313" key="5">
    <source>
        <dbReference type="EMBL" id="MEE1876799.1"/>
    </source>
</evidence>
<dbReference type="PANTHER" id="PTHR24171">
    <property type="entry name" value="ANKYRIN REPEAT DOMAIN-CONTAINING PROTEIN 39-RELATED"/>
    <property type="match status" value="1"/>
</dbReference>
<dbReference type="InterPro" id="IPR002110">
    <property type="entry name" value="Ankyrin_rpt"/>
</dbReference>
<reference evidence="5 6" key="1">
    <citation type="submission" date="2024-01" db="EMBL/GenBank/DDBJ databases">
        <title>The genome sequence of Erythrobacteraceae sp. strain 1XM1-14.</title>
        <authorList>
            <person name="Liu Y."/>
        </authorList>
    </citation>
    <scope>NUCLEOTIDE SEQUENCE [LARGE SCALE GENOMIC DNA]</scope>
    <source>
        <strain evidence="5 6">1XM1-14</strain>
    </source>
</reference>
<feature type="repeat" description="ANK" evidence="3">
    <location>
        <begin position="132"/>
        <end position="164"/>
    </location>
</feature>
<feature type="chain" id="PRO_5047259956" evidence="4">
    <location>
        <begin position="27"/>
        <end position="206"/>
    </location>
</feature>
<dbReference type="RefSeq" id="WP_354143909.1">
    <property type="nucleotide sequence ID" value="NZ_JAZDQV010000003.1"/>
</dbReference>